<feature type="domain" description="Calponin-homology (CH)" evidence="4">
    <location>
        <begin position="15"/>
        <end position="120"/>
    </location>
</feature>
<dbReference type="Gene3D" id="1.20.58.60">
    <property type="match status" value="4"/>
</dbReference>
<dbReference type="PANTHER" id="PTHR23169">
    <property type="entry name" value="ENVOPLAKIN"/>
    <property type="match status" value="1"/>
</dbReference>
<organism evidence="5 6">
    <name type="scientific">Periplaneta americana</name>
    <name type="common">American cockroach</name>
    <name type="synonym">Blatta americana</name>
    <dbReference type="NCBI Taxonomy" id="6978"/>
    <lineage>
        <taxon>Eukaryota</taxon>
        <taxon>Metazoa</taxon>
        <taxon>Ecdysozoa</taxon>
        <taxon>Arthropoda</taxon>
        <taxon>Hexapoda</taxon>
        <taxon>Insecta</taxon>
        <taxon>Pterygota</taxon>
        <taxon>Neoptera</taxon>
        <taxon>Polyneoptera</taxon>
        <taxon>Dictyoptera</taxon>
        <taxon>Blattodea</taxon>
        <taxon>Blattoidea</taxon>
        <taxon>Blattidae</taxon>
        <taxon>Blattinae</taxon>
        <taxon>Periplaneta</taxon>
    </lineage>
</organism>
<dbReference type="Proteomes" id="UP001148838">
    <property type="component" value="Unassembled WGS sequence"/>
</dbReference>
<dbReference type="InterPro" id="IPR002017">
    <property type="entry name" value="Spectrin_repeat"/>
</dbReference>
<dbReference type="SUPFAM" id="SSF46966">
    <property type="entry name" value="Spectrin repeat"/>
    <property type="match status" value="6"/>
</dbReference>
<dbReference type="CDD" id="cd00176">
    <property type="entry name" value="SPEC"/>
    <property type="match status" value="2"/>
</dbReference>
<gene>
    <name evidence="5" type="ORF">ANN_09055</name>
</gene>
<dbReference type="Gene3D" id="2.30.30.40">
    <property type="entry name" value="SH3 Domains"/>
    <property type="match status" value="1"/>
</dbReference>
<dbReference type="SUPFAM" id="SSF47576">
    <property type="entry name" value="Calponin-homology domain, CH-domain"/>
    <property type="match status" value="1"/>
</dbReference>
<feature type="coiled-coil region" evidence="3">
    <location>
        <begin position="805"/>
        <end position="856"/>
    </location>
</feature>
<evidence type="ECO:0000256" key="1">
    <source>
        <dbReference type="ARBA" id="ARBA00022553"/>
    </source>
</evidence>
<name>A0ABQ8TLS3_PERAM</name>
<protein>
    <recommendedName>
        <fullName evidence="4">Calponin-homology (CH) domain-containing protein</fullName>
    </recommendedName>
</protein>
<dbReference type="InterPro" id="IPR049538">
    <property type="entry name" value="PCN-like_spectrin-like_rpt"/>
</dbReference>
<dbReference type="PANTHER" id="PTHR23169:SF23">
    <property type="entry name" value="SHORT STOP, ISOFORM H"/>
    <property type="match status" value="1"/>
</dbReference>
<keyword evidence="1" id="KW-0597">Phosphoprotein</keyword>
<evidence type="ECO:0000259" key="4">
    <source>
        <dbReference type="PROSITE" id="PS50021"/>
    </source>
</evidence>
<dbReference type="PROSITE" id="PS50021">
    <property type="entry name" value="CH"/>
    <property type="match status" value="1"/>
</dbReference>
<dbReference type="Pfam" id="PF17902">
    <property type="entry name" value="SH3_10"/>
    <property type="match status" value="1"/>
</dbReference>
<keyword evidence="6" id="KW-1185">Reference proteome</keyword>
<dbReference type="InterPro" id="IPR043197">
    <property type="entry name" value="Plakin"/>
</dbReference>
<keyword evidence="3" id="KW-0175">Coiled coil</keyword>
<dbReference type="SMART" id="SM00150">
    <property type="entry name" value="SPEC"/>
    <property type="match status" value="7"/>
</dbReference>
<evidence type="ECO:0000313" key="6">
    <source>
        <dbReference type="Proteomes" id="UP001148838"/>
    </source>
</evidence>
<dbReference type="InterPro" id="IPR036872">
    <property type="entry name" value="CH_dom_sf"/>
</dbReference>
<dbReference type="Pfam" id="PF21020">
    <property type="entry name" value="Spectrin_4"/>
    <property type="match status" value="1"/>
</dbReference>
<reference evidence="5 6" key="1">
    <citation type="journal article" date="2022" name="Allergy">
        <title>Genome assembly and annotation of Periplaneta americana reveal a comprehensive cockroach allergen profile.</title>
        <authorList>
            <person name="Wang L."/>
            <person name="Xiong Q."/>
            <person name="Saelim N."/>
            <person name="Wang L."/>
            <person name="Nong W."/>
            <person name="Wan A.T."/>
            <person name="Shi M."/>
            <person name="Liu X."/>
            <person name="Cao Q."/>
            <person name="Hui J.H.L."/>
            <person name="Sookrung N."/>
            <person name="Leung T.F."/>
            <person name="Tungtrongchitr A."/>
            <person name="Tsui S.K.W."/>
        </authorList>
    </citation>
    <scope>NUCLEOTIDE SEQUENCE [LARGE SCALE GENOMIC DNA]</scope>
    <source>
        <strain evidence="5">PWHHKU_190912</strain>
    </source>
</reference>
<dbReference type="InterPro" id="IPR041615">
    <property type="entry name" value="Desmoplakin_SH3"/>
</dbReference>
<feature type="coiled-coil region" evidence="3">
    <location>
        <begin position="241"/>
        <end position="282"/>
    </location>
</feature>
<evidence type="ECO:0000256" key="2">
    <source>
        <dbReference type="ARBA" id="ARBA00022737"/>
    </source>
</evidence>
<evidence type="ECO:0000256" key="3">
    <source>
        <dbReference type="SAM" id="Coils"/>
    </source>
</evidence>
<evidence type="ECO:0000313" key="5">
    <source>
        <dbReference type="EMBL" id="KAJ4447066.1"/>
    </source>
</evidence>
<dbReference type="Pfam" id="PF21019">
    <property type="entry name" value="Spectrin_3"/>
    <property type="match status" value="1"/>
</dbReference>
<keyword evidence="2" id="KW-0677">Repeat</keyword>
<comment type="caution">
    <text evidence="5">The sequence shown here is derived from an EMBL/GenBank/DDBJ whole genome shotgun (WGS) entry which is preliminary data.</text>
</comment>
<dbReference type="EMBL" id="JAJSOF020000005">
    <property type="protein sequence ID" value="KAJ4447066.1"/>
    <property type="molecule type" value="Genomic_DNA"/>
</dbReference>
<dbReference type="InterPro" id="IPR018159">
    <property type="entry name" value="Spectrin/alpha-actinin"/>
</dbReference>
<dbReference type="Pfam" id="PF00307">
    <property type="entry name" value="CH"/>
    <property type="match status" value="1"/>
</dbReference>
<dbReference type="CDD" id="cd21189">
    <property type="entry name" value="CH_PLEC-like_rpt2"/>
    <property type="match status" value="1"/>
</dbReference>
<accession>A0ABQ8TLS3</accession>
<dbReference type="Pfam" id="PF00435">
    <property type="entry name" value="Spectrin"/>
    <property type="match status" value="3"/>
</dbReference>
<sequence length="1215" mass="141379">MALISDIVVGQEPNVSARDALLRWARRSTAKYPGVRVTDFTSSWRDGMAFNAIIHRNRPDLIDWRSIRSRIARDRLENAFHVAEREYGVTRLLDPEDVDTPEPDEKSLITYISSLYDVFPEPPPIHPLYDPESQQRTSEYRDIASSLHLWMREKLSIMLDRTFPNTLIEMKKLAAESSRFRTDEVPPRQKDKQRLTHFFRELERYFEAVGEVDLEPELHIDLLDKNWTRLMMAHQERDHAILEEIKRLERLQRLAEKVHREMKQVDSRLEELEQRVEDEARRLDRLHPLDAKHNVDLLEQDIRLTEDSINSLFGDVQSLRDGRYPQAPDLYKRVQKLHQRWVALRSLLHSKLITPLASISFPVEERTVTRQTRTVMETRLVETNIHFRQLQECTEWCRNKLKQLQDAEYGSDLPSVQNELDIHQREHKNIEQFNTRVEHCVSAKNNFHGEELQLYTQHLSQLQKTYTELLVTSNKRLSDLETLQDFLQSATNELIWLNEKEEVEVSRDWSDKNLNIPAIEQYYESLMSDLEKREIQFSAVQDRGESLVLQHHPAAKCIEAYMAAMQTQWAWLLQLTLCLETHLKHASIYHQFYREVREAETWITKRDEIMNTLYSQSDFTLDEGERLLRGMQELREELNHYGDVVQGLSERCKEIVPLKQRRQPVTRPLQVLAICAYKQVNIVIEKGEQCVLHDNSGRVKWRVANSSGVESTVPGACFLVPPPDKEAIDAVDRLKRQFDRSIALWQKKQLRMRQNMIFATIKVVKSWDLAQFLAMGQEQRNAIRKALNEDAEKLLQEGDPADPQLRRLRREMEEVNRLFDDFERRARAEEESKNASRNFNEQITSLQASLDEAERTLAARTAASLPRDLDSLEHLVIEHKEFETRLQALGPEVEDVQATFRSVARKTPAMQTKLDKCLSKWNQLWSSSHLYIERLKCVEIVLTGLEEATTVVSDFELKLASYEELPSEVEALQVVHEDLLNLQNSVSQQQVVIDQLTEDVHNARRLVEKSRPTHRGPHSDLERLEGDVGRLTSRWGNVCGQLVDRLRSCEAAYGLLQTYTNSYQTEVSWVDESYGKLNNLAPIGVNAKEQLEPTRALYNSVLEKTQAIEQVNVVGGRFIREAKIYDLRLQRYCAWLVEEVHPSLDATLGTRNSGGGGADTVARQLDILNHRFQALLAVLYDRLRQIAALSPNDPALQDRDRWRAYVRAAMNLRVP</sequence>
<dbReference type="InterPro" id="IPR001715">
    <property type="entry name" value="CH_dom"/>
</dbReference>
<dbReference type="Gene3D" id="1.10.418.10">
    <property type="entry name" value="Calponin-like domain"/>
    <property type="match status" value="1"/>
</dbReference>
<proteinExistence type="predicted"/>
<dbReference type="SMART" id="SM00033">
    <property type="entry name" value="CH"/>
    <property type="match status" value="1"/>
</dbReference>
<dbReference type="Gene3D" id="1.20.58.1060">
    <property type="match status" value="1"/>
</dbReference>